<dbReference type="RefSeq" id="WP_035840677.1">
    <property type="nucleotide sequence ID" value="NZ_BNAB01000032.1"/>
</dbReference>
<dbReference type="AlphaFoldDB" id="A0AAN4UUX1"/>
<evidence type="ECO:0000259" key="5">
    <source>
        <dbReference type="Pfam" id="PF01814"/>
    </source>
</evidence>
<evidence type="ECO:0000256" key="4">
    <source>
        <dbReference type="ARBA" id="ARBA00023004"/>
    </source>
</evidence>
<evidence type="ECO:0000256" key="1">
    <source>
        <dbReference type="ARBA" id="ARBA00004496"/>
    </source>
</evidence>
<evidence type="ECO:0000256" key="2">
    <source>
        <dbReference type="ARBA" id="ARBA00022490"/>
    </source>
</evidence>
<dbReference type="PANTHER" id="PTHR36438:SF1">
    <property type="entry name" value="IRON-SULFUR CLUSTER REPAIR PROTEIN YTFE"/>
    <property type="match status" value="1"/>
</dbReference>
<feature type="domain" description="Hemerythrin-like" evidence="5">
    <location>
        <begin position="19"/>
        <end position="152"/>
    </location>
</feature>
<organism evidence="6 9">
    <name type="scientific">Allgaiera indica</name>
    <dbReference type="NCBI Taxonomy" id="765699"/>
    <lineage>
        <taxon>Bacteria</taxon>
        <taxon>Pseudomonadati</taxon>
        <taxon>Pseudomonadota</taxon>
        <taxon>Alphaproteobacteria</taxon>
        <taxon>Rhodobacterales</taxon>
        <taxon>Paracoccaceae</taxon>
        <taxon>Allgaiera</taxon>
    </lineage>
</organism>
<evidence type="ECO:0000313" key="7">
    <source>
        <dbReference type="EMBL" id="SDX83917.1"/>
    </source>
</evidence>
<reference evidence="7 8" key="2">
    <citation type="submission" date="2016-10" db="EMBL/GenBank/DDBJ databases">
        <authorList>
            <person name="Varghese N."/>
            <person name="Submissions S."/>
        </authorList>
    </citation>
    <scope>NUCLEOTIDE SEQUENCE [LARGE SCALE GENOMIC DNA]</scope>
    <source>
        <strain evidence="7 8">DSM 24802</strain>
    </source>
</reference>
<accession>A0AAN4UUX1</accession>
<dbReference type="EMBL" id="FNOB01000033">
    <property type="protein sequence ID" value="SDX83917.1"/>
    <property type="molecule type" value="Genomic_DNA"/>
</dbReference>
<dbReference type="Pfam" id="PF01814">
    <property type="entry name" value="Hemerythrin"/>
    <property type="match status" value="1"/>
</dbReference>
<dbReference type="GO" id="GO:0005737">
    <property type="term" value="C:cytoplasm"/>
    <property type="evidence" value="ECO:0007669"/>
    <property type="project" value="UniProtKB-SubCell"/>
</dbReference>
<keyword evidence="4" id="KW-0408">Iron</keyword>
<dbReference type="PANTHER" id="PTHR36438">
    <property type="entry name" value="IRON-SULFUR CLUSTER REPAIR PROTEIN YTFE"/>
    <property type="match status" value="1"/>
</dbReference>
<name>A0AAN4UUX1_9RHOB</name>
<dbReference type="Proteomes" id="UP000199541">
    <property type="component" value="Unassembled WGS sequence"/>
</dbReference>
<evidence type="ECO:0000313" key="9">
    <source>
        <dbReference type="Proteomes" id="UP000634647"/>
    </source>
</evidence>
<evidence type="ECO:0000313" key="6">
    <source>
        <dbReference type="EMBL" id="GHE06051.1"/>
    </source>
</evidence>
<reference evidence="6" key="1">
    <citation type="journal article" date="2014" name="Int. J. Syst. Evol. Microbiol.">
        <title>Complete genome sequence of Corynebacterium casei LMG S-19264T (=DSM 44701T), isolated from a smear-ripened cheese.</title>
        <authorList>
            <consortium name="US DOE Joint Genome Institute (JGI-PGF)"/>
            <person name="Walter F."/>
            <person name="Albersmeier A."/>
            <person name="Kalinowski J."/>
            <person name="Ruckert C."/>
        </authorList>
    </citation>
    <scope>NUCLEOTIDE SEQUENCE</scope>
    <source>
        <strain evidence="6">CGMCC 1.10859</strain>
    </source>
</reference>
<sequence length="158" mass="18280">MLTQAPIKDPAALTRFIEDRYHARHRQQLPELVQLASRVESEHFGDHNAPQGLADVLDGLGGEMEAHMRKEELVLFPMIRLGEVKEFAKLMVEMRADHDGHAHEITYIRALTNDLRTPSQVYRTWAALYDGLRRFVADLQEHIRLEDEVLFPPFEIGR</sequence>
<dbReference type="InterPro" id="IPR019903">
    <property type="entry name" value="RIC_family"/>
</dbReference>
<protein>
    <submittedName>
        <fullName evidence="7">Regulator of cell morphogenesis and NO signaling</fullName>
    </submittedName>
</protein>
<keyword evidence="8" id="KW-1185">Reference proteome</keyword>
<dbReference type="InterPro" id="IPR012312">
    <property type="entry name" value="Hemerythrin-like"/>
</dbReference>
<comment type="caution">
    <text evidence="6">The sequence shown here is derived from an EMBL/GenBank/DDBJ whole genome shotgun (WGS) entry which is preliminary data.</text>
</comment>
<dbReference type="EMBL" id="BNAB01000032">
    <property type="protein sequence ID" value="GHE06051.1"/>
    <property type="molecule type" value="Genomic_DNA"/>
</dbReference>
<keyword evidence="2" id="KW-0963">Cytoplasm</keyword>
<reference evidence="6" key="3">
    <citation type="submission" date="2023-06" db="EMBL/GenBank/DDBJ databases">
        <authorList>
            <person name="Sun Q."/>
            <person name="Zhou Y."/>
        </authorList>
    </citation>
    <scope>NUCLEOTIDE SEQUENCE</scope>
    <source>
        <strain evidence="6">CGMCC 1.10859</strain>
    </source>
</reference>
<evidence type="ECO:0000313" key="8">
    <source>
        <dbReference type="Proteomes" id="UP000199541"/>
    </source>
</evidence>
<gene>
    <name evidence="6" type="ORF">GCM10008024_39170</name>
    <name evidence="7" type="ORF">SAMN05444006_1339</name>
</gene>
<proteinExistence type="predicted"/>
<comment type="subcellular location">
    <subcellularLocation>
        <location evidence="1">Cytoplasm</location>
    </subcellularLocation>
</comment>
<dbReference type="Proteomes" id="UP000634647">
    <property type="component" value="Unassembled WGS sequence"/>
</dbReference>
<dbReference type="GO" id="GO:0046872">
    <property type="term" value="F:metal ion binding"/>
    <property type="evidence" value="ECO:0007669"/>
    <property type="project" value="UniProtKB-KW"/>
</dbReference>
<dbReference type="Gene3D" id="1.20.120.520">
    <property type="entry name" value="nmb1532 protein domain like"/>
    <property type="match status" value="1"/>
</dbReference>
<keyword evidence="3" id="KW-0479">Metal-binding</keyword>
<evidence type="ECO:0000256" key="3">
    <source>
        <dbReference type="ARBA" id="ARBA00022723"/>
    </source>
</evidence>